<sequence length="59" mass="5983">MTFTESFGRGYPLARYGRRALAEDAGAAPDGTGSPRIAIGGDAGGRTDPDGFAGEPAPR</sequence>
<proteinExistence type="predicted"/>
<name>A0AAE3GG10_9PSEU</name>
<evidence type="ECO:0000313" key="3">
    <source>
        <dbReference type="Proteomes" id="UP001206128"/>
    </source>
</evidence>
<organism evidence="2 3">
    <name type="scientific">Goodfellowiella coeruleoviolacea</name>
    <dbReference type="NCBI Taxonomy" id="334858"/>
    <lineage>
        <taxon>Bacteria</taxon>
        <taxon>Bacillati</taxon>
        <taxon>Actinomycetota</taxon>
        <taxon>Actinomycetes</taxon>
        <taxon>Pseudonocardiales</taxon>
        <taxon>Pseudonocardiaceae</taxon>
        <taxon>Goodfellowiella</taxon>
    </lineage>
</organism>
<dbReference type="EMBL" id="JAMTCK010000008">
    <property type="protein sequence ID" value="MCP2166707.1"/>
    <property type="molecule type" value="Genomic_DNA"/>
</dbReference>
<dbReference type="Proteomes" id="UP001206128">
    <property type="component" value="Unassembled WGS sequence"/>
</dbReference>
<evidence type="ECO:0000313" key="2">
    <source>
        <dbReference type="EMBL" id="MCP2166707.1"/>
    </source>
</evidence>
<comment type="caution">
    <text evidence="2">The sequence shown here is derived from an EMBL/GenBank/DDBJ whole genome shotgun (WGS) entry which is preliminary data.</text>
</comment>
<gene>
    <name evidence="2" type="ORF">LX83_003579</name>
</gene>
<evidence type="ECO:0000256" key="1">
    <source>
        <dbReference type="SAM" id="MobiDB-lite"/>
    </source>
</evidence>
<dbReference type="AlphaFoldDB" id="A0AAE3GG10"/>
<protein>
    <submittedName>
        <fullName evidence="2">Uncharacterized protein</fullName>
    </submittedName>
</protein>
<feature type="region of interest" description="Disordered" evidence="1">
    <location>
        <begin position="24"/>
        <end position="59"/>
    </location>
</feature>
<dbReference type="RefSeq" id="WP_407649608.1">
    <property type="nucleotide sequence ID" value="NZ_JAMTCK010000008.1"/>
</dbReference>
<reference evidence="2" key="1">
    <citation type="submission" date="2022-06" db="EMBL/GenBank/DDBJ databases">
        <title>Genomic Encyclopedia of Archaeal and Bacterial Type Strains, Phase II (KMG-II): from individual species to whole genera.</title>
        <authorList>
            <person name="Goeker M."/>
        </authorList>
    </citation>
    <scope>NUCLEOTIDE SEQUENCE</scope>
    <source>
        <strain evidence="2">DSM 43935</strain>
    </source>
</reference>
<accession>A0AAE3GG10</accession>
<keyword evidence="3" id="KW-1185">Reference proteome</keyword>